<evidence type="ECO:0000313" key="2">
    <source>
        <dbReference type="Proteomes" id="UP001157440"/>
    </source>
</evidence>
<accession>A0AA37TH91</accession>
<gene>
    <name evidence="1" type="ORF">GCM10007890_21700</name>
</gene>
<comment type="caution">
    <text evidence="1">The sequence shown here is derived from an EMBL/GenBank/DDBJ whole genome shotgun (WGS) entry which is preliminary data.</text>
</comment>
<sequence length="70" mass="8203">MWRLSFLLTIALPVLWIQRRLWPWWLEALARWDRRAAGHAEARGDSDAAVAHLERAERRLIQAICVIRGS</sequence>
<name>A0AA37TH91_9HYPH</name>
<dbReference type="EMBL" id="BSPL01000013">
    <property type="protein sequence ID" value="GLS70157.1"/>
    <property type="molecule type" value="Genomic_DNA"/>
</dbReference>
<dbReference type="Proteomes" id="UP001157440">
    <property type="component" value="Unassembled WGS sequence"/>
</dbReference>
<dbReference type="AlphaFoldDB" id="A0AA37TH91"/>
<evidence type="ECO:0000313" key="1">
    <source>
        <dbReference type="EMBL" id="GLS70157.1"/>
    </source>
</evidence>
<protein>
    <submittedName>
        <fullName evidence="1">Uncharacterized protein</fullName>
    </submittedName>
</protein>
<organism evidence="1 2">
    <name type="scientific">Methylobacterium tardum</name>
    <dbReference type="NCBI Taxonomy" id="374432"/>
    <lineage>
        <taxon>Bacteria</taxon>
        <taxon>Pseudomonadati</taxon>
        <taxon>Pseudomonadota</taxon>
        <taxon>Alphaproteobacteria</taxon>
        <taxon>Hyphomicrobiales</taxon>
        <taxon>Methylobacteriaceae</taxon>
        <taxon>Methylobacterium</taxon>
    </lineage>
</organism>
<keyword evidence="2" id="KW-1185">Reference proteome</keyword>
<reference evidence="2" key="1">
    <citation type="journal article" date="2019" name="Int. J. Syst. Evol. Microbiol.">
        <title>The Global Catalogue of Microorganisms (GCM) 10K type strain sequencing project: providing services to taxonomists for standard genome sequencing and annotation.</title>
        <authorList>
            <consortium name="The Broad Institute Genomics Platform"/>
            <consortium name="The Broad Institute Genome Sequencing Center for Infectious Disease"/>
            <person name="Wu L."/>
            <person name="Ma J."/>
        </authorList>
    </citation>
    <scope>NUCLEOTIDE SEQUENCE [LARGE SCALE GENOMIC DNA]</scope>
    <source>
        <strain evidence="2">NBRC 103632</strain>
    </source>
</reference>
<proteinExistence type="predicted"/>